<comment type="caution">
    <text evidence="2">The sequence shown here is derived from an EMBL/GenBank/DDBJ whole genome shotgun (WGS) entry which is preliminary data.</text>
</comment>
<dbReference type="RefSeq" id="WP_124027438.1">
    <property type="nucleotide sequence ID" value="NZ_JBHRSN010000015.1"/>
</dbReference>
<evidence type="ECO:0000313" key="2">
    <source>
        <dbReference type="EMBL" id="RPJ67538.1"/>
    </source>
</evidence>
<keyword evidence="1" id="KW-0812">Transmembrane</keyword>
<protein>
    <submittedName>
        <fullName evidence="2">Uncharacterized protein</fullName>
    </submittedName>
</protein>
<gene>
    <name evidence="2" type="ORF">DRW07_08470</name>
</gene>
<name>A0A3N5ZCC8_9ALTE</name>
<dbReference type="OrthoDB" id="7207054at2"/>
<keyword evidence="1" id="KW-0472">Membrane</keyword>
<dbReference type="Proteomes" id="UP000275281">
    <property type="component" value="Unassembled WGS sequence"/>
</dbReference>
<sequence>MVAFLFSDLNCVFTVALGIVLALSIAESIGFIFGLDLLHLKRDSSPLSHAKKPPHPSWTLRLIVLLSIFAFVGYLITYLFSTFIPQVAHAGLTVMLSLIVSLGMFLLLPALSMINKVSSQAFDNNSVP</sequence>
<keyword evidence="1" id="KW-1133">Transmembrane helix</keyword>
<dbReference type="AlphaFoldDB" id="A0A3N5ZCC8"/>
<dbReference type="EMBL" id="RPOK01000002">
    <property type="protein sequence ID" value="RPJ67538.1"/>
    <property type="molecule type" value="Genomic_DNA"/>
</dbReference>
<evidence type="ECO:0000256" key="1">
    <source>
        <dbReference type="SAM" id="Phobius"/>
    </source>
</evidence>
<reference evidence="2 3" key="1">
    <citation type="submission" date="2018-11" db="EMBL/GenBank/DDBJ databases">
        <authorList>
            <person name="Ye M.-Q."/>
            <person name="Du Z.-J."/>
        </authorList>
    </citation>
    <scope>NUCLEOTIDE SEQUENCE [LARGE SCALE GENOMIC DNA]</scope>
    <source>
        <strain evidence="2 3">U0105</strain>
    </source>
</reference>
<feature type="transmembrane region" description="Helical" evidence="1">
    <location>
        <begin position="12"/>
        <end position="38"/>
    </location>
</feature>
<keyword evidence="3" id="KW-1185">Reference proteome</keyword>
<feature type="transmembrane region" description="Helical" evidence="1">
    <location>
        <begin position="87"/>
        <end position="108"/>
    </location>
</feature>
<proteinExistence type="predicted"/>
<evidence type="ECO:0000313" key="3">
    <source>
        <dbReference type="Proteomes" id="UP000275281"/>
    </source>
</evidence>
<feature type="transmembrane region" description="Helical" evidence="1">
    <location>
        <begin position="58"/>
        <end position="81"/>
    </location>
</feature>
<accession>A0A3N5ZCC8</accession>
<organism evidence="2 3">
    <name type="scientific">Alteromonas sediminis</name>
    <dbReference type="NCBI Taxonomy" id="2259342"/>
    <lineage>
        <taxon>Bacteria</taxon>
        <taxon>Pseudomonadati</taxon>
        <taxon>Pseudomonadota</taxon>
        <taxon>Gammaproteobacteria</taxon>
        <taxon>Alteromonadales</taxon>
        <taxon>Alteromonadaceae</taxon>
        <taxon>Alteromonas/Salinimonas group</taxon>
        <taxon>Alteromonas</taxon>
    </lineage>
</organism>